<dbReference type="PANTHER" id="PTHR13887:SF41">
    <property type="entry name" value="THIOREDOXIN SUPERFAMILY PROTEIN"/>
    <property type="match status" value="1"/>
</dbReference>
<protein>
    <recommendedName>
        <fullName evidence="2">DSBA-like thioredoxin domain-containing protein</fullName>
    </recommendedName>
</protein>
<dbReference type="GO" id="GO:0016491">
    <property type="term" value="F:oxidoreductase activity"/>
    <property type="evidence" value="ECO:0007669"/>
    <property type="project" value="InterPro"/>
</dbReference>
<comment type="caution">
    <text evidence="3">The sequence shown here is derived from an EMBL/GenBank/DDBJ whole genome shotgun (WGS) entry which is preliminary data.</text>
</comment>
<dbReference type="PANTHER" id="PTHR13887">
    <property type="entry name" value="GLUTATHIONE S-TRANSFERASE KAPPA"/>
    <property type="match status" value="1"/>
</dbReference>
<evidence type="ECO:0000256" key="1">
    <source>
        <dbReference type="SAM" id="MobiDB-lite"/>
    </source>
</evidence>
<dbReference type="InterPro" id="IPR036249">
    <property type="entry name" value="Thioredoxin-like_sf"/>
</dbReference>
<gene>
    <name evidence="3" type="ORF">VSDG_01316</name>
</gene>
<keyword evidence="4" id="KW-1185">Reference proteome</keyword>
<dbReference type="EMBL" id="LJZO01000003">
    <property type="protein sequence ID" value="ROW03288.1"/>
    <property type="molecule type" value="Genomic_DNA"/>
</dbReference>
<reference evidence="3 4" key="1">
    <citation type="submission" date="2015-09" db="EMBL/GenBank/DDBJ databases">
        <title>Host preference determinants of Valsa canker pathogens revealed by comparative genomics.</title>
        <authorList>
            <person name="Yin Z."/>
            <person name="Huang L."/>
        </authorList>
    </citation>
    <scope>NUCLEOTIDE SEQUENCE [LARGE SCALE GENOMIC DNA]</scope>
    <source>
        <strain evidence="3 4">YSFL</strain>
    </source>
</reference>
<feature type="region of interest" description="Disordered" evidence="1">
    <location>
        <begin position="177"/>
        <end position="230"/>
    </location>
</feature>
<name>A0A423WIZ7_CYTCH</name>
<dbReference type="AlphaFoldDB" id="A0A423WIZ7"/>
<organism evidence="3 4">
    <name type="scientific">Cytospora chrysosperma</name>
    <name type="common">Cytospora canker fungus</name>
    <name type="synonym">Sphaeria chrysosperma</name>
    <dbReference type="NCBI Taxonomy" id="252740"/>
    <lineage>
        <taxon>Eukaryota</taxon>
        <taxon>Fungi</taxon>
        <taxon>Dikarya</taxon>
        <taxon>Ascomycota</taxon>
        <taxon>Pezizomycotina</taxon>
        <taxon>Sordariomycetes</taxon>
        <taxon>Sordariomycetidae</taxon>
        <taxon>Diaporthales</taxon>
        <taxon>Cytosporaceae</taxon>
        <taxon>Cytospora</taxon>
    </lineage>
</organism>
<evidence type="ECO:0000313" key="3">
    <source>
        <dbReference type="EMBL" id="ROW03288.1"/>
    </source>
</evidence>
<dbReference type="Proteomes" id="UP000284375">
    <property type="component" value="Unassembled WGS sequence"/>
</dbReference>
<accession>A0A423WIZ7</accession>
<feature type="region of interest" description="Disordered" evidence="1">
    <location>
        <begin position="115"/>
        <end position="141"/>
    </location>
</feature>
<feature type="domain" description="DSBA-like thioredoxin" evidence="2">
    <location>
        <begin position="8"/>
        <end position="121"/>
    </location>
</feature>
<dbReference type="Gene3D" id="3.40.30.10">
    <property type="entry name" value="Glutaredoxin"/>
    <property type="match status" value="2"/>
</dbReference>
<feature type="compositionally biased region" description="Pro residues" evidence="1">
    <location>
        <begin position="126"/>
        <end position="137"/>
    </location>
</feature>
<proteinExistence type="predicted"/>
<dbReference type="SUPFAM" id="SSF52833">
    <property type="entry name" value="Thioredoxin-like"/>
    <property type="match status" value="2"/>
</dbReference>
<evidence type="ECO:0000313" key="4">
    <source>
        <dbReference type="Proteomes" id="UP000284375"/>
    </source>
</evidence>
<feature type="compositionally biased region" description="Low complexity" evidence="1">
    <location>
        <begin position="115"/>
        <end position="125"/>
    </location>
</feature>
<sequence length="300" mass="32606">MPPPLTITIQAFSDTFCPWCYIGKKDLDRAMELYAGQHPNVQFEVIWNPFYLEPRAKVSAYEKKDYFLAKLGPAAAPAFFARIEDEATAHGLTVNWEGRCGNTRDSHILLLLASRQQQQQRQRGPPQSPSPPPPPPRTSLQGLLADALFRGALEQGRDISDRSFLVETAVRVGLAVDEGGEAGAGEGSLGKSKKKDDDEEEDEEDEEDEGDEEGDGEGEGEEEERKDALLGWLDSGAARAEADALDAYAKREVGITAVPSYVVQGRYRVGGKQGPDVFLRLFERVRLARQDGGGGGGGGG</sequence>
<evidence type="ECO:0000259" key="2">
    <source>
        <dbReference type="Pfam" id="PF01323"/>
    </source>
</evidence>
<feature type="compositionally biased region" description="Acidic residues" evidence="1">
    <location>
        <begin position="197"/>
        <end position="222"/>
    </location>
</feature>
<dbReference type="Pfam" id="PF01323">
    <property type="entry name" value="DSBA"/>
    <property type="match status" value="1"/>
</dbReference>
<dbReference type="InterPro" id="IPR001853">
    <property type="entry name" value="DSBA-like_thioredoxin_dom"/>
</dbReference>
<dbReference type="OrthoDB" id="1930760at2759"/>